<evidence type="ECO:0000313" key="7">
    <source>
        <dbReference type="Proteomes" id="UP000821837"/>
    </source>
</evidence>
<dbReference type="Proteomes" id="UP000821837">
    <property type="component" value="Unassembled WGS sequence"/>
</dbReference>
<dbReference type="PANTHER" id="PTHR47958">
    <property type="entry name" value="ATP-DEPENDENT RNA HELICASE DBP3"/>
    <property type="match status" value="1"/>
</dbReference>
<proteinExistence type="predicted"/>
<name>A0A9D4PCF7_RHISA</name>
<evidence type="ECO:0000256" key="1">
    <source>
        <dbReference type="ARBA" id="ARBA00012552"/>
    </source>
</evidence>
<organism evidence="6 7">
    <name type="scientific">Rhipicephalus sanguineus</name>
    <name type="common">Brown dog tick</name>
    <name type="synonym">Ixodes sanguineus</name>
    <dbReference type="NCBI Taxonomy" id="34632"/>
    <lineage>
        <taxon>Eukaryota</taxon>
        <taxon>Metazoa</taxon>
        <taxon>Ecdysozoa</taxon>
        <taxon>Arthropoda</taxon>
        <taxon>Chelicerata</taxon>
        <taxon>Arachnida</taxon>
        <taxon>Acari</taxon>
        <taxon>Parasitiformes</taxon>
        <taxon>Ixodida</taxon>
        <taxon>Ixodoidea</taxon>
        <taxon>Ixodidae</taxon>
        <taxon>Rhipicephalinae</taxon>
        <taxon>Rhipicephalus</taxon>
        <taxon>Rhipicephalus</taxon>
    </lineage>
</organism>
<gene>
    <name evidence="6" type="ORF">HPB52_006891</name>
</gene>
<sequence length="573" mass="63177">MRGLRLCLRSPAFGAHAPLPELHVTAGPRVRPSAVEREWCVCVVPAVAMSSFKCPDSPCGGTSVASPLTGSTEGDARDGWGPVTIQRHSNIGWAEATTSGSNHPPAVWDAKRAAFNKRLVPEVQPVQMEVLKMAEAVMDVMVEVFTLPPMQRQPKNFQHPNANQPRQKVAPAYRQAPGDSSHSASEMHKKKQRTVRVHKSQVSGVPTRDDLVVGQSGSEAKAVAYLVPAVVHVVSQPPSKYGDAPVALFVIANREMAREVHRLSCEIEEYTKVGAACSSNGDSKQPLLEELEKDPPICIATLSRLVTRLAEGSLDLLRCTYVVFDGVDRVVVTGMEDHVLAIEQWLRPDRQTQIWLSSRTQDVHPLCEDLLEDYVLVSIGVKTTPSDQSIEQIAIVCEEAEKNDRLVTVLEDILKEERHKVIIFVETKQTVDDIATLLLLREWPVVGVHGKKRDDELDGALAAFRGDGARVLVSTDMCERKLDGAGNVRYVINYDYPRSTEVYKRRLRYASGSDGVAVAYTFFTSQDKRHACKFVSILRDAKQVVPRELREMAKGTARNRRAGVGCTGKLGVV</sequence>
<protein>
    <recommendedName>
        <fullName evidence="1">RNA helicase</fullName>
        <ecNumber evidence="1">3.6.4.13</ecNumber>
    </recommendedName>
</protein>
<dbReference type="GO" id="GO:0003676">
    <property type="term" value="F:nucleic acid binding"/>
    <property type="evidence" value="ECO:0007669"/>
    <property type="project" value="InterPro"/>
</dbReference>
<feature type="region of interest" description="Disordered" evidence="4">
    <location>
        <begin position="152"/>
        <end position="203"/>
    </location>
</feature>
<comment type="caution">
    <text evidence="6">The sequence shown here is derived from an EMBL/GenBank/DDBJ whole genome shotgun (WGS) entry which is preliminary data.</text>
</comment>
<dbReference type="CDD" id="cd18787">
    <property type="entry name" value="SF2_C_DEAD"/>
    <property type="match status" value="1"/>
</dbReference>
<dbReference type="EC" id="3.6.4.13" evidence="1"/>
<dbReference type="InterPro" id="IPR011545">
    <property type="entry name" value="DEAD/DEAH_box_helicase_dom"/>
</dbReference>
<evidence type="ECO:0000256" key="2">
    <source>
        <dbReference type="ARBA" id="ARBA00022741"/>
    </source>
</evidence>
<dbReference type="InterPro" id="IPR027417">
    <property type="entry name" value="P-loop_NTPase"/>
</dbReference>
<feature type="region of interest" description="Disordered" evidence="4">
    <location>
        <begin position="59"/>
        <end position="80"/>
    </location>
</feature>
<dbReference type="Gene3D" id="3.40.50.300">
    <property type="entry name" value="P-loop containing nucleotide triphosphate hydrolases"/>
    <property type="match status" value="2"/>
</dbReference>
<keyword evidence="7" id="KW-1185">Reference proteome</keyword>
<dbReference type="EMBL" id="JABSTV010001255">
    <property type="protein sequence ID" value="KAH7935392.1"/>
    <property type="molecule type" value="Genomic_DNA"/>
</dbReference>
<dbReference type="VEuPathDB" id="VectorBase:RSAN_053791"/>
<evidence type="ECO:0000313" key="6">
    <source>
        <dbReference type="EMBL" id="KAH7935392.1"/>
    </source>
</evidence>
<dbReference type="GO" id="GO:0003724">
    <property type="term" value="F:RNA helicase activity"/>
    <property type="evidence" value="ECO:0007669"/>
    <property type="project" value="UniProtKB-EC"/>
</dbReference>
<evidence type="ECO:0000256" key="3">
    <source>
        <dbReference type="ARBA" id="ARBA00022840"/>
    </source>
</evidence>
<keyword evidence="3" id="KW-0067">ATP-binding</keyword>
<feature type="compositionally biased region" description="Polar residues" evidence="4">
    <location>
        <begin position="63"/>
        <end position="72"/>
    </location>
</feature>
<feature type="compositionally biased region" description="Polar residues" evidence="4">
    <location>
        <begin position="153"/>
        <end position="166"/>
    </location>
</feature>
<feature type="compositionally biased region" description="Basic residues" evidence="4">
    <location>
        <begin position="188"/>
        <end position="199"/>
    </location>
</feature>
<accession>A0A9D4PCF7</accession>
<dbReference type="InterPro" id="IPR001650">
    <property type="entry name" value="Helicase_C-like"/>
</dbReference>
<evidence type="ECO:0000256" key="4">
    <source>
        <dbReference type="SAM" id="MobiDB-lite"/>
    </source>
</evidence>
<dbReference type="PROSITE" id="PS51194">
    <property type="entry name" value="HELICASE_CTER"/>
    <property type="match status" value="1"/>
</dbReference>
<keyword evidence="2" id="KW-0547">Nucleotide-binding</keyword>
<dbReference type="Pfam" id="PF00270">
    <property type="entry name" value="DEAD"/>
    <property type="match status" value="1"/>
</dbReference>
<dbReference type="Pfam" id="PF00271">
    <property type="entry name" value="Helicase_C"/>
    <property type="match status" value="1"/>
</dbReference>
<dbReference type="SUPFAM" id="SSF52540">
    <property type="entry name" value="P-loop containing nucleoside triphosphate hydrolases"/>
    <property type="match status" value="1"/>
</dbReference>
<feature type="domain" description="Helicase C-terminal" evidence="5">
    <location>
        <begin position="409"/>
        <end position="553"/>
    </location>
</feature>
<reference evidence="6" key="1">
    <citation type="journal article" date="2020" name="Cell">
        <title>Large-Scale Comparative Analyses of Tick Genomes Elucidate Their Genetic Diversity and Vector Capacities.</title>
        <authorList>
            <consortium name="Tick Genome and Microbiome Consortium (TIGMIC)"/>
            <person name="Jia N."/>
            <person name="Wang J."/>
            <person name="Shi W."/>
            <person name="Du L."/>
            <person name="Sun Y."/>
            <person name="Zhan W."/>
            <person name="Jiang J.F."/>
            <person name="Wang Q."/>
            <person name="Zhang B."/>
            <person name="Ji P."/>
            <person name="Bell-Sakyi L."/>
            <person name="Cui X.M."/>
            <person name="Yuan T.T."/>
            <person name="Jiang B.G."/>
            <person name="Yang W.F."/>
            <person name="Lam T.T."/>
            <person name="Chang Q.C."/>
            <person name="Ding S.J."/>
            <person name="Wang X.J."/>
            <person name="Zhu J.G."/>
            <person name="Ruan X.D."/>
            <person name="Zhao L."/>
            <person name="Wei J.T."/>
            <person name="Ye R.Z."/>
            <person name="Que T.C."/>
            <person name="Du C.H."/>
            <person name="Zhou Y.H."/>
            <person name="Cheng J.X."/>
            <person name="Dai P.F."/>
            <person name="Guo W.B."/>
            <person name="Han X.H."/>
            <person name="Huang E.J."/>
            <person name="Li L.F."/>
            <person name="Wei W."/>
            <person name="Gao Y.C."/>
            <person name="Liu J.Z."/>
            <person name="Shao H.Z."/>
            <person name="Wang X."/>
            <person name="Wang C.C."/>
            <person name="Yang T.C."/>
            <person name="Huo Q.B."/>
            <person name="Li W."/>
            <person name="Chen H.Y."/>
            <person name="Chen S.E."/>
            <person name="Zhou L.G."/>
            <person name="Ni X.B."/>
            <person name="Tian J.H."/>
            <person name="Sheng Y."/>
            <person name="Liu T."/>
            <person name="Pan Y.S."/>
            <person name="Xia L.Y."/>
            <person name="Li J."/>
            <person name="Zhao F."/>
            <person name="Cao W.C."/>
        </authorList>
    </citation>
    <scope>NUCLEOTIDE SEQUENCE</scope>
    <source>
        <strain evidence="6">Rsan-2018</strain>
    </source>
</reference>
<evidence type="ECO:0000259" key="5">
    <source>
        <dbReference type="PROSITE" id="PS51194"/>
    </source>
</evidence>
<reference evidence="6" key="2">
    <citation type="submission" date="2021-09" db="EMBL/GenBank/DDBJ databases">
        <authorList>
            <person name="Jia N."/>
            <person name="Wang J."/>
            <person name="Shi W."/>
            <person name="Du L."/>
            <person name="Sun Y."/>
            <person name="Zhan W."/>
            <person name="Jiang J."/>
            <person name="Wang Q."/>
            <person name="Zhang B."/>
            <person name="Ji P."/>
            <person name="Sakyi L.B."/>
            <person name="Cui X."/>
            <person name="Yuan T."/>
            <person name="Jiang B."/>
            <person name="Yang W."/>
            <person name="Lam T.T.-Y."/>
            <person name="Chang Q."/>
            <person name="Ding S."/>
            <person name="Wang X."/>
            <person name="Zhu J."/>
            <person name="Ruan X."/>
            <person name="Zhao L."/>
            <person name="Wei J."/>
            <person name="Que T."/>
            <person name="Du C."/>
            <person name="Cheng J."/>
            <person name="Dai P."/>
            <person name="Han X."/>
            <person name="Huang E."/>
            <person name="Gao Y."/>
            <person name="Liu J."/>
            <person name="Shao H."/>
            <person name="Ye R."/>
            <person name="Li L."/>
            <person name="Wei W."/>
            <person name="Wang X."/>
            <person name="Wang C."/>
            <person name="Huo Q."/>
            <person name="Li W."/>
            <person name="Guo W."/>
            <person name="Chen H."/>
            <person name="Chen S."/>
            <person name="Zhou L."/>
            <person name="Zhou L."/>
            <person name="Ni X."/>
            <person name="Tian J."/>
            <person name="Zhou Y."/>
            <person name="Sheng Y."/>
            <person name="Liu T."/>
            <person name="Pan Y."/>
            <person name="Xia L."/>
            <person name="Li J."/>
            <person name="Zhao F."/>
            <person name="Cao W."/>
        </authorList>
    </citation>
    <scope>NUCLEOTIDE SEQUENCE</scope>
    <source>
        <strain evidence="6">Rsan-2018</strain>
        <tissue evidence="6">Larvae</tissue>
    </source>
</reference>
<dbReference type="AlphaFoldDB" id="A0A9D4PCF7"/>
<dbReference type="GO" id="GO:0005524">
    <property type="term" value="F:ATP binding"/>
    <property type="evidence" value="ECO:0007669"/>
    <property type="project" value="UniProtKB-KW"/>
</dbReference>